<accession>A0A9W3DB34</accession>
<sequence length="314" mass="33867">MADENPPHVPGVPALAPGVPPLAPGVPPQFGPFLTADLPNFDWQGDQIRLTYEDVVSKSYVFPIKFAVTSGGVSYSHRESPAVSRVLTAAQSYVEFPHGGLLLINPGRLFAHKVLKVNRVAIMEIPSGGYVKFFGYETDEDQIEDENENENENEDEVEDAVAPQFGPFPTNDLAAFDFNGDQIRCVSGDESYVFPIKFAVTSGAFSYTVPDLPGNQHFTTDEQRLSFPYGGIVRIRNGNLFAHEPMEFEDENDGFISVPAGGYAQCFNNVVSGDGGGGGGGGDEVEVEIDDDAAAPAAVAVANEVEYEVEHEVQ</sequence>
<protein>
    <submittedName>
        <fullName evidence="2">Uncharacterized protein LOC130509209</fullName>
    </submittedName>
</protein>
<reference evidence="2" key="2">
    <citation type="submission" date="2025-08" db="UniProtKB">
        <authorList>
            <consortium name="RefSeq"/>
        </authorList>
    </citation>
    <scope>IDENTIFICATION</scope>
    <source>
        <tissue evidence="2">Leaf</tissue>
    </source>
</reference>
<evidence type="ECO:0000313" key="1">
    <source>
        <dbReference type="Proteomes" id="UP000504610"/>
    </source>
</evidence>
<dbReference type="RefSeq" id="XP_056860926.1">
    <property type="nucleotide sequence ID" value="XM_057004946.1"/>
</dbReference>
<reference evidence="1" key="1">
    <citation type="journal article" date="2019" name="Database">
        <title>The radish genome database (RadishGD): an integrated information resource for radish genomics.</title>
        <authorList>
            <person name="Yu H.J."/>
            <person name="Baek S."/>
            <person name="Lee Y.J."/>
            <person name="Cho A."/>
            <person name="Mun J.H."/>
        </authorList>
    </citation>
    <scope>NUCLEOTIDE SEQUENCE [LARGE SCALE GENOMIC DNA]</scope>
    <source>
        <strain evidence="1">cv. WK10039</strain>
    </source>
</reference>
<name>A0A9W3DB34_RAPSA</name>
<evidence type="ECO:0000313" key="2">
    <source>
        <dbReference type="RefSeq" id="XP_056860926.1"/>
    </source>
</evidence>
<gene>
    <name evidence="2" type="primary">LOC130509209</name>
</gene>
<dbReference type="Proteomes" id="UP000504610">
    <property type="component" value="Chromosome 3"/>
</dbReference>
<dbReference type="AlphaFoldDB" id="A0A9W3DB34"/>
<proteinExistence type="predicted"/>
<keyword evidence="1" id="KW-1185">Reference proteome</keyword>
<organism evidence="1 2">
    <name type="scientific">Raphanus sativus</name>
    <name type="common">Radish</name>
    <name type="synonym">Raphanus raphanistrum var. sativus</name>
    <dbReference type="NCBI Taxonomy" id="3726"/>
    <lineage>
        <taxon>Eukaryota</taxon>
        <taxon>Viridiplantae</taxon>
        <taxon>Streptophyta</taxon>
        <taxon>Embryophyta</taxon>
        <taxon>Tracheophyta</taxon>
        <taxon>Spermatophyta</taxon>
        <taxon>Magnoliopsida</taxon>
        <taxon>eudicotyledons</taxon>
        <taxon>Gunneridae</taxon>
        <taxon>Pentapetalae</taxon>
        <taxon>rosids</taxon>
        <taxon>malvids</taxon>
        <taxon>Brassicales</taxon>
        <taxon>Brassicaceae</taxon>
        <taxon>Brassiceae</taxon>
        <taxon>Raphanus</taxon>
    </lineage>
</organism>
<dbReference type="GeneID" id="130509209"/>
<dbReference type="KEGG" id="rsz:130509209"/>